<dbReference type="PANTHER" id="PTHR33204:SF29">
    <property type="entry name" value="TRANSCRIPTIONAL REGULATOR"/>
    <property type="match status" value="1"/>
</dbReference>
<dbReference type="RefSeq" id="WP_065116318.1">
    <property type="nucleotide sequence ID" value="NZ_CP048552.1"/>
</dbReference>
<feature type="domain" description="HTH hxlR-type" evidence="4">
    <location>
        <begin position="12"/>
        <end position="110"/>
    </location>
</feature>
<keyword evidence="3" id="KW-0804">Transcription</keyword>
<evidence type="ECO:0000256" key="1">
    <source>
        <dbReference type="ARBA" id="ARBA00023015"/>
    </source>
</evidence>
<evidence type="ECO:0000259" key="4">
    <source>
        <dbReference type="PROSITE" id="PS51118"/>
    </source>
</evidence>
<dbReference type="PROSITE" id="PS51118">
    <property type="entry name" value="HTH_HXLR"/>
    <property type="match status" value="1"/>
</dbReference>
<proteinExistence type="predicted"/>
<dbReference type="AlphaFoldDB" id="A0A546XUJ5"/>
<dbReference type="InterPro" id="IPR002577">
    <property type="entry name" value="HTH_HxlR"/>
</dbReference>
<evidence type="ECO:0000256" key="2">
    <source>
        <dbReference type="ARBA" id="ARBA00023125"/>
    </source>
</evidence>
<accession>A0A546XUJ5</accession>
<dbReference type="EMBL" id="SGOE01000006">
    <property type="protein sequence ID" value="TRB04397.1"/>
    <property type="molecule type" value="Genomic_DNA"/>
</dbReference>
<reference evidence="5 6" key="1">
    <citation type="journal article" date="2019" name="Appl. Microbiol. Biotechnol.">
        <title>Differential efficiency of wild type rhizogenic strains for rol gene transformation of plants.</title>
        <authorList>
            <person name="Desmet S."/>
            <person name="De Keyser E."/>
            <person name="Van Vaerenbergh J."/>
            <person name="Baeyen S."/>
            <person name="Van Huylenbroeck J."/>
            <person name="Geelen D."/>
            <person name="Dhooghe E."/>
        </authorList>
    </citation>
    <scope>NUCLEOTIDE SEQUENCE [LARGE SCALE GENOMIC DNA]</scope>
    <source>
        <strain evidence="5 6">MAFF210266</strain>
    </source>
</reference>
<evidence type="ECO:0000256" key="3">
    <source>
        <dbReference type="ARBA" id="ARBA00023163"/>
    </source>
</evidence>
<comment type="caution">
    <text evidence="5">The sequence shown here is derived from an EMBL/GenBank/DDBJ whole genome shotgun (WGS) entry which is preliminary data.</text>
</comment>
<dbReference type="Gene3D" id="1.10.10.10">
    <property type="entry name" value="Winged helix-like DNA-binding domain superfamily/Winged helix DNA-binding domain"/>
    <property type="match status" value="1"/>
</dbReference>
<dbReference type="CDD" id="cd00090">
    <property type="entry name" value="HTH_ARSR"/>
    <property type="match status" value="1"/>
</dbReference>
<dbReference type="Pfam" id="PF01638">
    <property type="entry name" value="HxlR"/>
    <property type="match status" value="1"/>
</dbReference>
<keyword evidence="1" id="KW-0805">Transcription regulation</keyword>
<dbReference type="GO" id="GO:0006355">
    <property type="term" value="P:regulation of DNA-templated transcription"/>
    <property type="evidence" value="ECO:0007669"/>
    <property type="project" value="UniProtKB-ARBA"/>
</dbReference>
<dbReference type="GO" id="GO:0003677">
    <property type="term" value="F:DNA binding"/>
    <property type="evidence" value="ECO:0007669"/>
    <property type="project" value="UniProtKB-KW"/>
</dbReference>
<dbReference type="InterPro" id="IPR011991">
    <property type="entry name" value="ArsR-like_HTH"/>
</dbReference>
<dbReference type="Proteomes" id="UP000317023">
    <property type="component" value="Unassembled WGS sequence"/>
</dbReference>
<protein>
    <submittedName>
        <fullName evidence="5">Transcriptional regulator</fullName>
    </submittedName>
</protein>
<dbReference type="InterPro" id="IPR036390">
    <property type="entry name" value="WH_DNA-bd_sf"/>
</dbReference>
<keyword evidence="2" id="KW-0238">DNA-binding</keyword>
<evidence type="ECO:0000313" key="6">
    <source>
        <dbReference type="Proteomes" id="UP000317023"/>
    </source>
</evidence>
<name>A0A546XUJ5_AGRTU</name>
<dbReference type="InterPro" id="IPR036388">
    <property type="entry name" value="WH-like_DNA-bd_sf"/>
</dbReference>
<dbReference type="SUPFAM" id="SSF46785">
    <property type="entry name" value="Winged helix' DNA-binding domain"/>
    <property type="match status" value="1"/>
</dbReference>
<dbReference type="PANTHER" id="PTHR33204">
    <property type="entry name" value="TRANSCRIPTIONAL REGULATOR, MARR FAMILY"/>
    <property type="match status" value="1"/>
</dbReference>
<evidence type="ECO:0000313" key="5">
    <source>
        <dbReference type="EMBL" id="TRB04397.1"/>
    </source>
</evidence>
<sequence length="119" mass="13496">MTSGQKGDTEECGFAGALKAIGGKWKPSLLWSLHIRPHRFSELRRSLPGISEKVLTQHLRQMESDGLISRHDYGEVPPRVEYSITPHGFSLNDAVTAMSKWGKQHENWKSQRTTEPLTR</sequence>
<organism evidence="5 6">
    <name type="scientific">Agrobacterium tumefaciens</name>
    <dbReference type="NCBI Taxonomy" id="358"/>
    <lineage>
        <taxon>Bacteria</taxon>
        <taxon>Pseudomonadati</taxon>
        <taxon>Pseudomonadota</taxon>
        <taxon>Alphaproteobacteria</taxon>
        <taxon>Hyphomicrobiales</taxon>
        <taxon>Rhizobiaceae</taxon>
        <taxon>Rhizobium/Agrobacterium group</taxon>
        <taxon>Agrobacterium</taxon>
        <taxon>Agrobacterium tumefaciens complex</taxon>
    </lineage>
</organism>
<gene>
    <name evidence="5" type="ORF">EXN61_19805</name>
</gene>